<accession>A0ABY3RIK1</accession>
<dbReference type="Proteomes" id="UP001431010">
    <property type="component" value="Chromosome"/>
</dbReference>
<evidence type="ECO:0000313" key="3">
    <source>
        <dbReference type="Proteomes" id="UP001431010"/>
    </source>
</evidence>
<dbReference type="RefSeq" id="WP_231326736.1">
    <property type="nucleotide sequence ID" value="NZ_CP088156.1"/>
</dbReference>
<protein>
    <submittedName>
        <fullName evidence="2">Uncharacterized protein</fullName>
    </submittedName>
</protein>
<dbReference type="EMBL" id="CP088156">
    <property type="protein sequence ID" value="UFZ07284.1"/>
    <property type="molecule type" value="Genomic_DNA"/>
</dbReference>
<gene>
    <name evidence="2" type="ORF">LQG66_13660</name>
</gene>
<proteinExistence type="predicted"/>
<organism evidence="2 3">
    <name type="scientific">Bradyrhizobium ontarionense</name>
    <dbReference type="NCBI Taxonomy" id="2898149"/>
    <lineage>
        <taxon>Bacteria</taxon>
        <taxon>Pseudomonadati</taxon>
        <taxon>Pseudomonadota</taxon>
        <taxon>Alphaproteobacteria</taxon>
        <taxon>Hyphomicrobiales</taxon>
        <taxon>Nitrobacteraceae</taxon>
        <taxon>Bradyrhizobium</taxon>
    </lineage>
</organism>
<evidence type="ECO:0000256" key="1">
    <source>
        <dbReference type="SAM" id="Coils"/>
    </source>
</evidence>
<keyword evidence="3" id="KW-1185">Reference proteome</keyword>
<name>A0ABY3RIK1_9BRAD</name>
<keyword evidence="1" id="KW-0175">Coiled coil</keyword>
<sequence>MADIIVFPVRDSLRVIASRADHLGNAMVAPQVRRLRREVEVWRTAVDNLDQIVRADPSLASLAAECDRIREMIAAAADKLEPLA</sequence>
<reference evidence="2" key="1">
    <citation type="journal article" date="2024" name="Antonie Van Leeuwenhoek">
        <title>Bradyrhizobium ontarionense sp. nov., a novel bacterial symbiont isolated from Aeschynomene indica (Indian jointvetch), harbours photosynthesis, nitrogen fixation and nitrous oxide (N2O) reductase genes.</title>
        <authorList>
            <person name="Bromfield E.S.P."/>
            <person name="Cloutier S."/>
        </authorList>
    </citation>
    <scope>NUCLEOTIDE SEQUENCE</scope>
    <source>
        <strain evidence="2">A19</strain>
    </source>
</reference>
<feature type="coiled-coil region" evidence="1">
    <location>
        <begin position="32"/>
        <end position="79"/>
    </location>
</feature>
<evidence type="ECO:0000313" key="2">
    <source>
        <dbReference type="EMBL" id="UFZ07284.1"/>
    </source>
</evidence>